<dbReference type="Pfam" id="PF20241">
    <property type="entry name" value="DUF6598"/>
    <property type="match status" value="1"/>
</dbReference>
<dbReference type="PANTHER" id="PTHR33065">
    <property type="entry name" value="OS07G0486400 PROTEIN"/>
    <property type="match status" value="1"/>
</dbReference>
<protein>
    <recommendedName>
        <fullName evidence="1">DUF6598 domain-containing protein</fullName>
    </recommendedName>
</protein>
<dbReference type="PANTHER" id="PTHR33065:SF158">
    <property type="entry name" value="DUF6598 DOMAIN-CONTAINING PROTEIN"/>
    <property type="match status" value="1"/>
</dbReference>
<name>A0AAD8TJ31_LOLMU</name>
<reference evidence="2" key="1">
    <citation type="submission" date="2023-07" db="EMBL/GenBank/DDBJ databases">
        <title>A chromosome-level genome assembly of Lolium multiflorum.</title>
        <authorList>
            <person name="Chen Y."/>
            <person name="Copetti D."/>
            <person name="Kolliker R."/>
            <person name="Studer B."/>
        </authorList>
    </citation>
    <scope>NUCLEOTIDE SEQUENCE</scope>
    <source>
        <strain evidence="2">02402/16</strain>
        <tissue evidence="2">Leaf</tissue>
    </source>
</reference>
<gene>
    <name evidence="2" type="ORF">QYE76_044688</name>
</gene>
<feature type="domain" description="DUF6598" evidence="1">
    <location>
        <begin position="122"/>
        <end position="385"/>
    </location>
</feature>
<dbReference type="EMBL" id="JAUUTY010000002">
    <property type="protein sequence ID" value="KAK1683840.1"/>
    <property type="molecule type" value="Genomic_DNA"/>
</dbReference>
<dbReference type="AlphaFoldDB" id="A0AAD8TJ31"/>
<evidence type="ECO:0000313" key="2">
    <source>
        <dbReference type="EMBL" id="KAK1683840.1"/>
    </source>
</evidence>
<proteinExistence type="predicted"/>
<dbReference type="Proteomes" id="UP001231189">
    <property type="component" value="Unassembled WGS sequence"/>
</dbReference>
<comment type="caution">
    <text evidence="2">The sequence shown here is derived from an EMBL/GenBank/DDBJ whole genome shotgun (WGS) entry which is preliminary data.</text>
</comment>
<evidence type="ECO:0000259" key="1">
    <source>
        <dbReference type="Pfam" id="PF20241"/>
    </source>
</evidence>
<organism evidence="2 3">
    <name type="scientific">Lolium multiflorum</name>
    <name type="common">Italian ryegrass</name>
    <name type="synonym">Lolium perenne subsp. multiflorum</name>
    <dbReference type="NCBI Taxonomy" id="4521"/>
    <lineage>
        <taxon>Eukaryota</taxon>
        <taxon>Viridiplantae</taxon>
        <taxon>Streptophyta</taxon>
        <taxon>Embryophyta</taxon>
        <taxon>Tracheophyta</taxon>
        <taxon>Spermatophyta</taxon>
        <taxon>Magnoliopsida</taxon>
        <taxon>Liliopsida</taxon>
        <taxon>Poales</taxon>
        <taxon>Poaceae</taxon>
        <taxon>BOP clade</taxon>
        <taxon>Pooideae</taxon>
        <taxon>Poodae</taxon>
        <taxon>Poeae</taxon>
        <taxon>Poeae Chloroplast Group 2 (Poeae type)</taxon>
        <taxon>Loliodinae</taxon>
        <taxon>Loliinae</taxon>
        <taxon>Lolium</taxon>
    </lineage>
</organism>
<sequence>MSTTEERRAMADGGEEVVPAGFNKDALKKIAEEEIKKMEKLQLIPYPYKPPRYRYSKEKDTELTMADKEKMNQEKVDFEAYRRDVESWCRASFERRTTLSSVYFAHYTPRQIPFSIVTTEATLQIFSFKIVSCEFSWPLYVYGVVAVRDHVDNHRNILFERSRRSAQLVTRDDPSLGLSGPSRAISAVDPVKIEVELKLKGRTESRDITLVKQRGHYSCSYIGFHTIDFSNCLCKAELSLEQLGSSVQATFLSVCVVAGGPCTFKYGGRVYCSSLAHEVMITNSQGNVKIVEPSSSQFVLIDSRDCADGKLPMDDTGLLDLARCVVSVPIDKWNDYSTQYEESLKVVIQAYSRSGVVAAQAHVKLRPKLSNTTRVKCLLGYSKVEFIIAWSVMPKSEDYLI</sequence>
<dbReference type="InterPro" id="IPR046533">
    <property type="entry name" value="DUF6598"/>
</dbReference>
<accession>A0AAD8TJ31</accession>
<keyword evidence="3" id="KW-1185">Reference proteome</keyword>
<evidence type="ECO:0000313" key="3">
    <source>
        <dbReference type="Proteomes" id="UP001231189"/>
    </source>
</evidence>